<dbReference type="Proteomes" id="UP000244571">
    <property type="component" value="Chromosome"/>
</dbReference>
<keyword evidence="9" id="KW-0966">Cell projection</keyword>
<evidence type="ECO:0000259" key="8">
    <source>
        <dbReference type="Pfam" id="PF01618"/>
    </source>
</evidence>
<evidence type="ECO:0000256" key="5">
    <source>
        <dbReference type="ARBA" id="ARBA00023136"/>
    </source>
</evidence>
<evidence type="ECO:0000256" key="6">
    <source>
        <dbReference type="RuleBase" id="RU004057"/>
    </source>
</evidence>
<evidence type="ECO:0000313" key="10">
    <source>
        <dbReference type="Proteomes" id="UP000244571"/>
    </source>
</evidence>
<keyword evidence="10" id="KW-1185">Reference proteome</keyword>
<keyword evidence="4 7" id="KW-1133">Transmembrane helix</keyword>
<evidence type="ECO:0000313" key="9">
    <source>
        <dbReference type="EMBL" id="AWB33356.1"/>
    </source>
</evidence>
<name>A0A2R4XHQ8_9BURK</name>
<dbReference type="EMBL" id="CP028901">
    <property type="protein sequence ID" value="AWB33356.1"/>
    <property type="molecule type" value="Genomic_DNA"/>
</dbReference>
<reference evidence="9 10" key="1">
    <citation type="submission" date="2018-04" db="EMBL/GenBank/DDBJ databases">
        <title>Bordetella sp. HZ20 isolated from seawater.</title>
        <authorList>
            <person name="Sun C."/>
        </authorList>
    </citation>
    <scope>NUCLEOTIDE SEQUENCE [LARGE SCALE GENOMIC DNA]</scope>
    <source>
        <strain evidence="9 10">HZ20</strain>
    </source>
</reference>
<dbReference type="InterPro" id="IPR050790">
    <property type="entry name" value="ExbB/TolQ_transport"/>
</dbReference>
<keyword evidence="6" id="KW-0813">Transport</keyword>
<dbReference type="AlphaFoldDB" id="A0A2R4XHQ8"/>
<evidence type="ECO:0000256" key="4">
    <source>
        <dbReference type="ARBA" id="ARBA00022989"/>
    </source>
</evidence>
<accession>A0A2R4XHQ8</accession>
<feature type="transmembrane region" description="Helical" evidence="7">
    <location>
        <begin position="12"/>
        <end position="31"/>
    </location>
</feature>
<keyword evidence="6" id="KW-0653">Protein transport</keyword>
<keyword evidence="3 7" id="KW-0812">Transmembrane</keyword>
<dbReference type="GO" id="GO:0017038">
    <property type="term" value="P:protein import"/>
    <property type="evidence" value="ECO:0007669"/>
    <property type="project" value="TreeGrafter"/>
</dbReference>
<dbReference type="PANTHER" id="PTHR30625:SF11">
    <property type="entry name" value="MOTA_TOLQ_EXBB PROTON CHANNEL DOMAIN-CONTAINING PROTEIN"/>
    <property type="match status" value="1"/>
</dbReference>
<evidence type="ECO:0000256" key="1">
    <source>
        <dbReference type="ARBA" id="ARBA00004651"/>
    </source>
</evidence>
<dbReference type="OrthoDB" id="4045at2"/>
<organism evidence="9 10">
    <name type="scientific">Orrella marina</name>
    <dbReference type="NCBI Taxonomy" id="2163011"/>
    <lineage>
        <taxon>Bacteria</taxon>
        <taxon>Pseudomonadati</taxon>
        <taxon>Pseudomonadota</taxon>
        <taxon>Betaproteobacteria</taxon>
        <taxon>Burkholderiales</taxon>
        <taxon>Alcaligenaceae</taxon>
        <taxon>Orrella</taxon>
    </lineage>
</organism>
<comment type="subcellular location">
    <subcellularLocation>
        <location evidence="1">Cell membrane</location>
        <topology evidence="1">Multi-pass membrane protein</topology>
    </subcellularLocation>
    <subcellularLocation>
        <location evidence="6">Membrane</location>
        <topology evidence="6">Multi-pass membrane protein</topology>
    </subcellularLocation>
</comment>
<protein>
    <submittedName>
        <fullName evidence="9">Flagellar motor protein MotA</fullName>
    </submittedName>
</protein>
<feature type="transmembrane region" description="Helical" evidence="7">
    <location>
        <begin position="106"/>
        <end position="130"/>
    </location>
</feature>
<keyword evidence="5 7" id="KW-0472">Membrane</keyword>
<dbReference type="PANTHER" id="PTHR30625">
    <property type="entry name" value="PROTEIN TOLQ"/>
    <property type="match status" value="1"/>
</dbReference>
<gene>
    <name evidence="9" type="ORF">DBV39_06160</name>
</gene>
<keyword evidence="9" id="KW-0282">Flagellum</keyword>
<dbReference type="RefSeq" id="WP_108620785.1">
    <property type="nucleotide sequence ID" value="NZ_CP028901.1"/>
</dbReference>
<evidence type="ECO:0000256" key="3">
    <source>
        <dbReference type="ARBA" id="ARBA00022692"/>
    </source>
</evidence>
<dbReference type="InterPro" id="IPR002898">
    <property type="entry name" value="MotA_ExbB_proton_chnl"/>
</dbReference>
<keyword evidence="9" id="KW-0969">Cilium</keyword>
<dbReference type="GO" id="GO:0005886">
    <property type="term" value="C:plasma membrane"/>
    <property type="evidence" value="ECO:0007669"/>
    <property type="project" value="UniProtKB-SubCell"/>
</dbReference>
<proteinExistence type="inferred from homology"/>
<evidence type="ECO:0000256" key="7">
    <source>
        <dbReference type="SAM" id="Phobius"/>
    </source>
</evidence>
<dbReference type="KEGG" id="boz:DBV39_06160"/>
<sequence>MQAIIADAGWPIWPLLLLSVVAIAIIIERTLSLRSARVVPAHLVKDVERMIKAESIDLDSIERLSNSSACGQVLATILRERRKPVEEVRLAAEETGSDVAFALQRFLPVLATIGTVAPLMGLFGTVVGMIEIFAAFEPGGADPGQLARGISIALYNAGFGILIAIPAIIAHRMFRVHVDHLLMRIEQAARQVIARLDAR</sequence>
<comment type="similarity">
    <text evidence="6">Belongs to the exbB/tolQ family.</text>
</comment>
<evidence type="ECO:0000256" key="2">
    <source>
        <dbReference type="ARBA" id="ARBA00022475"/>
    </source>
</evidence>
<dbReference type="Pfam" id="PF01618">
    <property type="entry name" value="MotA_ExbB"/>
    <property type="match status" value="1"/>
</dbReference>
<feature type="transmembrane region" description="Helical" evidence="7">
    <location>
        <begin position="150"/>
        <end position="174"/>
    </location>
</feature>
<feature type="domain" description="MotA/TolQ/ExbB proton channel" evidence="8">
    <location>
        <begin position="71"/>
        <end position="186"/>
    </location>
</feature>
<keyword evidence="2" id="KW-1003">Cell membrane</keyword>